<sequence length="323" mass="33967">MVAPIAVTSGDPAGIGPDLVLTLSQAQPGAPLVVLGDHDVLAERASQLKLDARLQRWQPGDALPHDALAIWHCPAGAPVRAGKPDPATAAGTLAMLDRAIDGCLEGRFAGMVTAPLAKSVICDGADPAFTGHTEYLAARSNTPRVVMMLATDNLRVALATTHLPLRAVADAITGPSLAETLRILEYDLRLRFNLPRPRIMVLGLNPHAGESGHLGHEEIDIIQPVLEQLRAEGLHLTGPLPADTAFTPRYLEAHDAVLAMYHDQGLPVLKYAGFGQAVNITLGLPFIRTSVDHGTAFDLAGTGQADHGSLLAATRLAMSLAQG</sequence>
<evidence type="ECO:0000256" key="1">
    <source>
        <dbReference type="ARBA" id="ARBA00022490"/>
    </source>
</evidence>
<reference evidence="11" key="1">
    <citation type="submission" date="2022-04" db="EMBL/GenBank/DDBJ databases">
        <title>Alcanivorax sp. CY1518 draft genome sequence.</title>
        <authorList>
            <person name="Zhao G."/>
            <person name="An M."/>
        </authorList>
    </citation>
    <scope>NUCLEOTIDE SEQUENCE</scope>
    <source>
        <strain evidence="11">CY1518</strain>
    </source>
</reference>
<feature type="binding site" evidence="10">
    <location>
        <position position="132"/>
    </location>
    <ligand>
        <name>substrate</name>
    </ligand>
</feature>
<dbReference type="HAMAP" id="MF_00536">
    <property type="entry name" value="PdxA"/>
    <property type="match status" value="1"/>
</dbReference>
<gene>
    <name evidence="10 11" type="primary">pdxA</name>
    <name evidence="11" type="ORF">MU846_06650</name>
</gene>
<feature type="binding site" evidence="10">
    <location>
        <position position="270"/>
    </location>
    <ligand>
        <name>substrate</name>
    </ligand>
</feature>
<evidence type="ECO:0000256" key="2">
    <source>
        <dbReference type="ARBA" id="ARBA00022723"/>
    </source>
</evidence>
<dbReference type="PANTHER" id="PTHR30004:SF5">
    <property type="entry name" value="4-HYDROXYTHREONINE-4-PHOSPHATE DEHYDROGENASE"/>
    <property type="match status" value="1"/>
</dbReference>
<dbReference type="EMBL" id="JALKII010000003">
    <property type="protein sequence ID" value="MCK0537389.1"/>
    <property type="molecule type" value="Genomic_DNA"/>
</dbReference>
<comment type="cofactor">
    <cofactor evidence="10">
        <name>Zn(2+)</name>
        <dbReference type="ChEBI" id="CHEBI:29105"/>
    </cofactor>
    <cofactor evidence="10">
        <name>Mg(2+)</name>
        <dbReference type="ChEBI" id="CHEBI:18420"/>
    </cofactor>
    <cofactor evidence="10">
        <name>Co(2+)</name>
        <dbReference type="ChEBI" id="CHEBI:48828"/>
    </cofactor>
    <text evidence="10">Binds 1 divalent metal cation per subunit. Can use ions such as Zn(2+), Mg(2+) or Co(2+).</text>
</comment>
<evidence type="ECO:0000256" key="9">
    <source>
        <dbReference type="ARBA" id="ARBA00023285"/>
    </source>
</evidence>
<feature type="binding site" evidence="10">
    <location>
        <position position="207"/>
    </location>
    <ligand>
        <name>a divalent metal cation</name>
        <dbReference type="ChEBI" id="CHEBI:60240"/>
        <note>ligand shared between dimeric partners</note>
    </ligand>
</feature>
<accession>A0ABT0E6V4</accession>
<name>A0ABT0E6V4_9GAMM</name>
<keyword evidence="7 10" id="KW-0520">NAD</keyword>
<dbReference type="PANTHER" id="PTHR30004">
    <property type="entry name" value="4-HYDROXYTHREONINE-4-PHOSPHATE DEHYDROGENASE"/>
    <property type="match status" value="1"/>
</dbReference>
<evidence type="ECO:0000256" key="7">
    <source>
        <dbReference type="ARBA" id="ARBA00023027"/>
    </source>
</evidence>
<evidence type="ECO:0000256" key="3">
    <source>
        <dbReference type="ARBA" id="ARBA00022833"/>
    </source>
</evidence>
<evidence type="ECO:0000256" key="5">
    <source>
        <dbReference type="ARBA" id="ARBA00022857"/>
    </source>
</evidence>
<organism evidence="11 12">
    <name type="scientific">Alcanivorax quisquiliarum</name>
    <dbReference type="NCBI Taxonomy" id="2933565"/>
    <lineage>
        <taxon>Bacteria</taxon>
        <taxon>Pseudomonadati</taxon>
        <taxon>Pseudomonadota</taxon>
        <taxon>Gammaproteobacteria</taxon>
        <taxon>Oceanospirillales</taxon>
        <taxon>Alcanivoracaceae</taxon>
        <taxon>Alcanivorax</taxon>
    </lineage>
</organism>
<dbReference type="GO" id="GO:0050570">
    <property type="term" value="F:4-hydroxythreonine-4-phosphate dehydrogenase activity"/>
    <property type="evidence" value="ECO:0007669"/>
    <property type="project" value="UniProtKB-EC"/>
</dbReference>
<dbReference type="Proteomes" id="UP001165524">
    <property type="component" value="Unassembled WGS sequence"/>
</dbReference>
<comment type="miscellaneous">
    <text evidence="10">The active site is located at the dimer interface.</text>
</comment>
<feature type="binding site" evidence="10">
    <location>
        <position position="279"/>
    </location>
    <ligand>
        <name>substrate</name>
    </ligand>
</feature>
<keyword evidence="5 10" id="KW-0521">NADP</keyword>
<dbReference type="NCBIfam" id="TIGR00557">
    <property type="entry name" value="pdxA"/>
    <property type="match status" value="1"/>
</dbReference>
<comment type="function">
    <text evidence="10">Catalyzes the NAD(P)-dependent oxidation of 4-(phosphooxy)-L-threonine (HTP) into 2-amino-3-oxo-4-(phosphooxy)butyric acid which spontaneously decarboxylates to form 3-amino-2-oxopropyl phosphate (AHAP).</text>
</comment>
<evidence type="ECO:0000256" key="8">
    <source>
        <dbReference type="ARBA" id="ARBA00023096"/>
    </source>
</evidence>
<dbReference type="EC" id="1.1.1.262" evidence="10"/>
<keyword evidence="2 10" id="KW-0479">Metal-binding</keyword>
<comment type="subcellular location">
    <subcellularLocation>
        <location evidence="10">Cytoplasm</location>
    </subcellularLocation>
</comment>
<dbReference type="SUPFAM" id="SSF53659">
    <property type="entry name" value="Isocitrate/Isopropylmalate dehydrogenase-like"/>
    <property type="match status" value="1"/>
</dbReference>
<feature type="binding site" evidence="10">
    <location>
        <position position="162"/>
    </location>
    <ligand>
        <name>a divalent metal cation</name>
        <dbReference type="ChEBI" id="CHEBI:60240"/>
        <note>ligand shared between dimeric partners</note>
    </ligand>
</feature>
<feature type="binding site" evidence="10">
    <location>
        <position position="262"/>
    </location>
    <ligand>
        <name>a divalent metal cation</name>
        <dbReference type="ChEBI" id="CHEBI:60240"/>
        <note>ligand shared between dimeric partners</note>
    </ligand>
</feature>
<comment type="similarity">
    <text evidence="10">Belongs to the PdxA family.</text>
</comment>
<dbReference type="RefSeq" id="WP_246950759.1">
    <property type="nucleotide sequence ID" value="NZ_JALKII010000003.1"/>
</dbReference>
<keyword evidence="6 10" id="KW-0560">Oxidoreductase</keyword>
<protein>
    <recommendedName>
        <fullName evidence="10">4-hydroxythreonine-4-phosphate dehydrogenase</fullName>
        <ecNumber evidence="10">1.1.1.262</ecNumber>
    </recommendedName>
    <alternativeName>
        <fullName evidence="10">4-(phosphohydroxy)-L-threonine dehydrogenase</fullName>
    </alternativeName>
</protein>
<comment type="subunit">
    <text evidence="10">Homodimer.</text>
</comment>
<proteinExistence type="inferred from homology"/>
<keyword evidence="4 10" id="KW-0460">Magnesium</keyword>
<comment type="caution">
    <text evidence="11">The sequence shown here is derived from an EMBL/GenBank/DDBJ whole genome shotgun (WGS) entry which is preliminary data.</text>
</comment>
<evidence type="ECO:0000256" key="10">
    <source>
        <dbReference type="HAMAP-Rule" id="MF_00536"/>
    </source>
</evidence>
<comment type="catalytic activity">
    <reaction evidence="10">
        <text>4-(phosphooxy)-L-threonine + NAD(+) = 3-amino-2-oxopropyl phosphate + CO2 + NADH</text>
        <dbReference type="Rhea" id="RHEA:32275"/>
        <dbReference type="ChEBI" id="CHEBI:16526"/>
        <dbReference type="ChEBI" id="CHEBI:57279"/>
        <dbReference type="ChEBI" id="CHEBI:57540"/>
        <dbReference type="ChEBI" id="CHEBI:57945"/>
        <dbReference type="ChEBI" id="CHEBI:58452"/>
        <dbReference type="EC" id="1.1.1.262"/>
    </reaction>
</comment>
<keyword evidence="1 10" id="KW-0963">Cytoplasm</keyword>
<keyword evidence="8 10" id="KW-0664">Pyridoxine biosynthesis</keyword>
<feature type="binding site" evidence="10">
    <location>
        <position position="288"/>
    </location>
    <ligand>
        <name>substrate</name>
    </ligand>
</feature>
<dbReference type="Pfam" id="PF04166">
    <property type="entry name" value="PdxA"/>
    <property type="match status" value="1"/>
</dbReference>
<evidence type="ECO:0000256" key="6">
    <source>
        <dbReference type="ARBA" id="ARBA00023002"/>
    </source>
</evidence>
<keyword evidence="3 10" id="KW-0862">Zinc</keyword>
<feature type="binding site" evidence="10">
    <location>
        <position position="133"/>
    </location>
    <ligand>
        <name>substrate</name>
    </ligand>
</feature>
<comment type="pathway">
    <text evidence="10">Cofactor biosynthesis; pyridoxine 5'-phosphate biosynthesis; pyridoxine 5'-phosphate from D-erythrose 4-phosphate: step 4/5.</text>
</comment>
<evidence type="ECO:0000256" key="4">
    <source>
        <dbReference type="ARBA" id="ARBA00022842"/>
    </source>
</evidence>
<keyword evidence="12" id="KW-1185">Reference proteome</keyword>
<dbReference type="Gene3D" id="3.40.718.10">
    <property type="entry name" value="Isopropylmalate Dehydrogenase"/>
    <property type="match status" value="1"/>
</dbReference>
<dbReference type="InterPro" id="IPR005255">
    <property type="entry name" value="PdxA_fam"/>
</dbReference>
<evidence type="ECO:0000313" key="11">
    <source>
        <dbReference type="EMBL" id="MCK0537389.1"/>
    </source>
</evidence>
<keyword evidence="9 10" id="KW-0170">Cobalt</keyword>
<dbReference type="InterPro" id="IPR037510">
    <property type="entry name" value="PdxA"/>
</dbReference>
<evidence type="ECO:0000313" key="12">
    <source>
        <dbReference type="Proteomes" id="UP001165524"/>
    </source>
</evidence>